<evidence type="ECO:0000313" key="3">
    <source>
        <dbReference type="EMBL" id="KAJ3561492.1"/>
    </source>
</evidence>
<gene>
    <name evidence="3" type="ORF">NP233_g10161</name>
</gene>
<dbReference type="AlphaFoldDB" id="A0AAD5VJ27"/>
<dbReference type="Proteomes" id="UP001213000">
    <property type="component" value="Unassembled WGS sequence"/>
</dbReference>
<accession>A0AAD5VJ27</accession>
<dbReference type="EMBL" id="JANIEX010000996">
    <property type="protein sequence ID" value="KAJ3561492.1"/>
    <property type="molecule type" value="Genomic_DNA"/>
</dbReference>
<evidence type="ECO:0000259" key="2">
    <source>
        <dbReference type="Pfam" id="PF24883"/>
    </source>
</evidence>
<dbReference type="PANTHER" id="PTHR10039">
    <property type="entry name" value="AMELOGENIN"/>
    <property type="match status" value="1"/>
</dbReference>
<dbReference type="InterPro" id="IPR056884">
    <property type="entry name" value="NPHP3-like_N"/>
</dbReference>
<reference evidence="3" key="1">
    <citation type="submission" date="2022-07" db="EMBL/GenBank/DDBJ databases">
        <title>Genome Sequence of Leucocoprinus birnbaumii.</title>
        <authorList>
            <person name="Buettner E."/>
        </authorList>
    </citation>
    <scope>NUCLEOTIDE SEQUENCE</scope>
    <source>
        <strain evidence="3">VT141</strain>
    </source>
</reference>
<evidence type="ECO:0000313" key="4">
    <source>
        <dbReference type="Proteomes" id="UP001213000"/>
    </source>
</evidence>
<comment type="caution">
    <text evidence="3">The sequence shown here is derived from an EMBL/GenBank/DDBJ whole genome shotgun (WGS) entry which is preliminary data.</text>
</comment>
<sequence>MSFRSRQALALRGSKELFSMKPCGIPPPVRLLAALRVLAKSTAATSPAGVEESGSRGMHESCGWTVLLELASRRWPKLGRMSSQKFFSAAFFFSRANGWNQPLRFFPTLAYQLATRYDSYRAAIDAVIARDPLVLEMSLEAQFRELFVKPLRELSADDRNAIEDTIIIVDGLDECGPINAKLDHVKAQETIIKLITTAAASRNSPFLWGVVSRPESHIVSAFASKQARTVTWHLTLPLRAPNVDEDITSYLRDAFATICLQHPSLSPSWPSEDSLVQLVKDSDGLFAYASSAARYIERGSGLPSESRLGPEERLQSLLEPSSGSRASFSKLDQLYLLIMDQIPKAMLPNTLIILCATHRFGYGMILWKSIPILSSLFGMSDPAFYSAISPLCSVLQATRADNKSYPFLKFYHASFTDFLTTLERSTKEYYIYSDEVLCLLCSASLDALLSLPSRLERPLERYMDYVRLHECKTRQDETIAVGQLAMVLIFILPGTPNFPAHFQPYMLEKLTGLDWNAHAMAYLNRCHSLSIIKVFAQKIPRQLRSQIINSHNIILKAVWVLFGVPIGCNYVVGKGAKRALFSKSYLQKHQFFELTPYPKATWRRITLYFTI</sequence>
<feature type="domain" description="Nephrocystin 3-like N-terminal" evidence="2">
    <location>
        <begin position="62"/>
        <end position="213"/>
    </location>
</feature>
<keyword evidence="1" id="KW-0677">Repeat</keyword>
<keyword evidence="4" id="KW-1185">Reference proteome</keyword>
<protein>
    <recommendedName>
        <fullName evidence="2">Nephrocystin 3-like N-terminal domain-containing protein</fullName>
    </recommendedName>
</protein>
<name>A0AAD5VJ27_9AGAR</name>
<evidence type="ECO:0000256" key="1">
    <source>
        <dbReference type="ARBA" id="ARBA00022737"/>
    </source>
</evidence>
<proteinExistence type="predicted"/>
<organism evidence="3 4">
    <name type="scientific">Leucocoprinus birnbaumii</name>
    <dbReference type="NCBI Taxonomy" id="56174"/>
    <lineage>
        <taxon>Eukaryota</taxon>
        <taxon>Fungi</taxon>
        <taxon>Dikarya</taxon>
        <taxon>Basidiomycota</taxon>
        <taxon>Agaricomycotina</taxon>
        <taxon>Agaricomycetes</taxon>
        <taxon>Agaricomycetidae</taxon>
        <taxon>Agaricales</taxon>
        <taxon>Agaricineae</taxon>
        <taxon>Agaricaceae</taxon>
        <taxon>Leucocoprinus</taxon>
    </lineage>
</organism>
<dbReference type="Pfam" id="PF24883">
    <property type="entry name" value="NPHP3_N"/>
    <property type="match status" value="1"/>
</dbReference>